<dbReference type="NCBIfam" id="TIGR01596">
    <property type="entry name" value="cas3_HD"/>
    <property type="match status" value="1"/>
</dbReference>
<dbReference type="InterPro" id="IPR006474">
    <property type="entry name" value="Helicase_Cas3_CRISPR-ass_core"/>
</dbReference>
<dbReference type="Pfam" id="PF18019">
    <property type="entry name" value="Cas3_HD"/>
    <property type="match status" value="1"/>
</dbReference>
<feature type="domain" description="Helicase C-terminal" evidence="11">
    <location>
        <begin position="662"/>
        <end position="845"/>
    </location>
</feature>
<dbReference type="GO" id="GO:0003723">
    <property type="term" value="F:RNA binding"/>
    <property type="evidence" value="ECO:0007669"/>
    <property type="project" value="TreeGrafter"/>
</dbReference>
<dbReference type="GO" id="GO:0016787">
    <property type="term" value="F:hydrolase activity"/>
    <property type="evidence" value="ECO:0007669"/>
    <property type="project" value="UniProtKB-KW"/>
</dbReference>
<keyword evidence="8" id="KW-0067">ATP-binding</keyword>
<name>A0A179B1Y3_9ACTO</name>
<evidence type="ECO:0000256" key="7">
    <source>
        <dbReference type="ARBA" id="ARBA00022806"/>
    </source>
</evidence>
<evidence type="ECO:0000256" key="5">
    <source>
        <dbReference type="ARBA" id="ARBA00022741"/>
    </source>
</evidence>
<feature type="domain" description="HD Cas3-type" evidence="12">
    <location>
        <begin position="22"/>
        <end position="229"/>
    </location>
</feature>
<dbReference type="GO" id="GO:0051607">
    <property type="term" value="P:defense response to virus"/>
    <property type="evidence" value="ECO:0007669"/>
    <property type="project" value="UniProtKB-KW"/>
</dbReference>
<dbReference type="Gene3D" id="3.40.50.300">
    <property type="entry name" value="P-loop containing nucleotide triphosphate hydrolases"/>
    <property type="match status" value="2"/>
</dbReference>
<organism evidence="13 14">
    <name type="scientific">Peptidiphaga gingivicola</name>
    <dbReference type="NCBI Taxonomy" id="2741497"/>
    <lineage>
        <taxon>Bacteria</taxon>
        <taxon>Bacillati</taxon>
        <taxon>Actinomycetota</taxon>
        <taxon>Actinomycetes</taxon>
        <taxon>Actinomycetales</taxon>
        <taxon>Actinomycetaceae</taxon>
        <taxon>Peptidiphaga</taxon>
    </lineage>
</organism>
<comment type="caution">
    <text evidence="13">The sequence shown here is derived from an EMBL/GenBank/DDBJ whole genome shotgun (WGS) entry which is preliminary data.</text>
</comment>
<dbReference type="InterPro" id="IPR014001">
    <property type="entry name" value="Helicase_ATP-bd"/>
</dbReference>
<dbReference type="GO" id="GO:0005524">
    <property type="term" value="F:ATP binding"/>
    <property type="evidence" value="ECO:0007669"/>
    <property type="project" value="UniProtKB-KW"/>
</dbReference>
<keyword evidence="14" id="KW-1185">Reference proteome</keyword>
<dbReference type="PROSITE" id="PS51194">
    <property type="entry name" value="HELICASE_CTER"/>
    <property type="match status" value="1"/>
</dbReference>
<dbReference type="GO" id="GO:0004519">
    <property type="term" value="F:endonuclease activity"/>
    <property type="evidence" value="ECO:0007669"/>
    <property type="project" value="UniProtKB-KW"/>
</dbReference>
<dbReference type="PROSITE" id="PS51643">
    <property type="entry name" value="HD_CAS3"/>
    <property type="match status" value="1"/>
</dbReference>
<feature type="region of interest" description="Disordered" evidence="10">
    <location>
        <begin position="418"/>
        <end position="469"/>
    </location>
</feature>
<reference evidence="13 14" key="1">
    <citation type="submission" date="2016-04" db="EMBL/GenBank/DDBJ databases">
        <title>Peptidophaga gingivicola gen. nov., sp. nov., isolated from human subgingival plaque.</title>
        <authorList>
            <person name="Beall C.J."/>
            <person name="Mokrzan E.M."/>
            <person name="Griffen A.L."/>
            <person name="Leys E.J."/>
        </authorList>
    </citation>
    <scope>NUCLEOTIDE SEQUENCE [LARGE SCALE GENOMIC DNA]</scope>
    <source>
        <strain evidence="13 14">BA112</strain>
    </source>
</reference>
<evidence type="ECO:0000259" key="12">
    <source>
        <dbReference type="PROSITE" id="PS51643"/>
    </source>
</evidence>
<keyword evidence="5" id="KW-0547">Nucleotide-binding</keyword>
<dbReference type="InterPro" id="IPR038257">
    <property type="entry name" value="CRISPR-assoc_Cas3_HD_sf"/>
</dbReference>
<sequence length="1038" mass="114042">MMLSSKSRSVWAKSKYDNDSPGLAWWLPLWLHLADAAEVARHLAANWLAPSIPDLIEREFAGSASGLLPADEFKALASWLAGIHDIGKATPAFSTKVGALDDCMREAGLCHELIDASERRQAPHGLAGQMIVEKWLRKTMRWGIQSARALASVVGAHHGIPATTKMVLNMHGRDHLLGDSEWSAVRSELLEMAINRAGVADLLDEWSHRSWSEPFLVEICGLVIVSDWLASTEAYFPLCRLEDDGSEFLDAKQHQERVESGLAKIELPSPWRPRDDGEDADSLVQTRFDLPDGAKATAAQRAAVEAARSMELPGLMIVQEATGSGKTEAALLAAEVLAARTGRSGVLFALPTQTTTDAMFSRELDWLGHIEESYRDAGAPSAFAVQLQHGRAKLNEEARALRKTGYAIRDRLLGSLGGDGDPATDPLSSSLPVPRQIGLDEEDGLGTRTSPGGKGARRNQDGERKGTCLRDEGTDADLAIMAWFSGRKKSMLADFVVTTIDHLLFASLSAPHLMLRHLGLSRKVVIVDEVHSYSTYMNSYLDRSLTWLAAYGVPVILLSATLSEARCSALADAYDRGLQLVSDSDSCKEKQDEVPDETRKSVCEKRRDKVPGETQTREEAREAHMPFPCLVTSGEGGTKVVAVEAAGRRSSVEIRRMDEGTDVVALLKDNLSDGGCALVVRNTVRRAQETYDELRKVFGDDVSLNHSRFTISDRLSKDADLLRRFGPPRKSPKRPKRAIVVATQVVEQSLDVDFDVLVTDLAPIDLVLQRMGRLHRHERRRSGKLKRPVCYVDCLPLASDDEPEIDRGAKHIYGERDLLLTAAALNKIAAEGGVVRVPDDVRELIEAVYGMNPDVPAQWNQAVAEACDKAEEAERKKGDAAKGYQLSEPKNDNRVSLIDWLRTLADDSEEKARAHVRDGEDSLEVILLEVCKEGSQKSLRTLPSAQGFPSIEIPTGREPDRALARAMAMSAVRLPPRFSNQSAIDRVIGELEGFYVDSWQTNLDLRGQLFLLLNNGRAELDGATIEYTSTTGLMEVQD</sequence>
<dbReference type="Gene3D" id="1.10.3210.30">
    <property type="match status" value="1"/>
</dbReference>
<dbReference type="AlphaFoldDB" id="A0A179B1Y3"/>
<dbReference type="SMART" id="SM00487">
    <property type="entry name" value="DEXDc"/>
    <property type="match status" value="1"/>
</dbReference>
<evidence type="ECO:0000256" key="3">
    <source>
        <dbReference type="ARBA" id="ARBA00022722"/>
    </source>
</evidence>
<dbReference type="NCBIfam" id="TIGR01587">
    <property type="entry name" value="cas3_core"/>
    <property type="match status" value="1"/>
</dbReference>
<dbReference type="CDD" id="cd17930">
    <property type="entry name" value="DEXHc_cas3"/>
    <property type="match status" value="1"/>
</dbReference>
<dbReference type="SUPFAM" id="SSF52540">
    <property type="entry name" value="P-loop containing nucleoside triphosphate hydrolases"/>
    <property type="match status" value="1"/>
</dbReference>
<gene>
    <name evidence="13" type="ORF">A4H34_10350</name>
</gene>
<evidence type="ECO:0000256" key="1">
    <source>
        <dbReference type="ARBA" id="ARBA00006847"/>
    </source>
</evidence>
<accession>A0A179B1Y3</accession>
<dbReference type="InterPro" id="IPR054712">
    <property type="entry name" value="Cas3-like_dom"/>
</dbReference>
<evidence type="ECO:0000313" key="14">
    <source>
        <dbReference type="Proteomes" id="UP000078368"/>
    </source>
</evidence>
<dbReference type="Pfam" id="PF22590">
    <property type="entry name" value="Cas3-like_C_2"/>
    <property type="match status" value="1"/>
</dbReference>
<dbReference type="Pfam" id="PF18395">
    <property type="entry name" value="Cas3_C"/>
    <property type="match status" value="1"/>
</dbReference>
<keyword evidence="6" id="KW-0378">Hydrolase</keyword>
<dbReference type="PANTHER" id="PTHR47963:SF9">
    <property type="entry name" value="CRISPR-ASSOCIATED ENDONUCLEASE_HELICASE CAS3"/>
    <property type="match status" value="1"/>
</dbReference>
<keyword evidence="13" id="KW-0255">Endonuclease</keyword>
<proteinExistence type="inferred from homology"/>
<dbReference type="InterPro" id="IPR027417">
    <property type="entry name" value="P-loop_NTPase"/>
</dbReference>
<protein>
    <submittedName>
        <fullName evidence="13">CRISPR-associated helicase/endonuclease Cas3</fullName>
    </submittedName>
</protein>
<comment type="similarity">
    <text evidence="1">In the N-terminal section; belongs to the CRISPR-associated nuclease Cas3-HD family.</text>
</comment>
<dbReference type="PANTHER" id="PTHR47963">
    <property type="entry name" value="DEAD-BOX ATP-DEPENDENT RNA HELICASE 47, MITOCHONDRIAL"/>
    <property type="match status" value="1"/>
</dbReference>
<evidence type="ECO:0000256" key="4">
    <source>
        <dbReference type="ARBA" id="ARBA00022723"/>
    </source>
</evidence>
<keyword evidence="3" id="KW-0540">Nuclease</keyword>
<dbReference type="InterPro" id="IPR001650">
    <property type="entry name" value="Helicase_C-like"/>
</dbReference>
<keyword evidence="7" id="KW-0347">Helicase</keyword>
<evidence type="ECO:0000256" key="10">
    <source>
        <dbReference type="SAM" id="MobiDB-lite"/>
    </source>
</evidence>
<evidence type="ECO:0000313" key="13">
    <source>
        <dbReference type="EMBL" id="OAP85510.1"/>
    </source>
</evidence>
<dbReference type="STRING" id="1823756.A4H34_10350"/>
<evidence type="ECO:0000256" key="8">
    <source>
        <dbReference type="ARBA" id="ARBA00022840"/>
    </source>
</evidence>
<dbReference type="EMBL" id="LVZK01000003">
    <property type="protein sequence ID" value="OAP85510.1"/>
    <property type="molecule type" value="Genomic_DNA"/>
</dbReference>
<evidence type="ECO:0000256" key="2">
    <source>
        <dbReference type="ARBA" id="ARBA00009046"/>
    </source>
</evidence>
<evidence type="ECO:0000256" key="9">
    <source>
        <dbReference type="ARBA" id="ARBA00023118"/>
    </source>
</evidence>
<feature type="compositionally biased region" description="Basic and acidic residues" evidence="10">
    <location>
        <begin position="458"/>
        <end position="469"/>
    </location>
</feature>
<keyword evidence="9" id="KW-0051">Antiviral defense</keyword>
<dbReference type="InterPro" id="IPR006483">
    <property type="entry name" value="CRISPR-assoc_Cas3_HD"/>
</dbReference>
<dbReference type="GO" id="GO:0046872">
    <property type="term" value="F:metal ion binding"/>
    <property type="evidence" value="ECO:0007669"/>
    <property type="project" value="UniProtKB-KW"/>
</dbReference>
<dbReference type="CDD" id="cd09641">
    <property type="entry name" value="Cas3''_I"/>
    <property type="match status" value="1"/>
</dbReference>
<feature type="region of interest" description="Disordered" evidence="10">
    <location>
        <begin position="585"/>
        <end position="620"/>
    </location>
</feature>
<comment type="similarity">
    <text evidence="2">In the central section; belongs to the CRISPR-associated helicase Cas3 family.</text>
</comment>
<dbReference type="InterPro" id="IPR041372">
    <property type="entry name" value="Cas3_C"/>
</dbReference>
<evidence type="ECO:0000256" key="6">
    <source>
        <dbReference type="ARBA" id="ARBA00022801"/>
    </source>
</evidence>
<dbReference type="InterPro" id="IPR050547">
    <property type="entry name" value="DEAD_box_RNA_helicases"/>
</dbReference>
<dbReference type="GO" id="GO:0003724">
    <property type="term" value="F:RNA helicase activity"/>
    <property type="evidence" value="ECO:0007669"/>
    <property type="project" value="TreeGrafter"/>
</dbReference>
<evidence type="ECO:0000259" key="11">
    <source>
        <dbReference type="PROSITE" id="PS51194"/>
    </source>
</evidence>
<keyword evidence="4" id="KW-0479">Metal-binding</keyword>
<dbReference type="Proteomes" id="UP000078368">
    <property type="component" value="Unassembled WGS sequence"/>
</dbReference>